<protein>
    <submittedName>
        <fullName evidence="3">Uncharacterized protein</fullName>
    </submittedName>
</protein>
<name>A0ABV6C1P4_9ACTN</name>
<evidence type="ECO:0000256" key="1">
    <source>
        <dbReference type="SAM" id="MobiDB-lite"/>
    </source>
</evidence>
<gene>
    <name evidence="3" type="ORF">ACFFRE_05575</name>
</gene>
<keyword evidence="2" id="KW-0812">Transmembrane</keyword>
<evidence type="ECO:0000256" key="2">
    <source>
        <dbReference type="SAM" id="Phobius"/>
    </source>
</evidence>
<organism evidence="3 4">
    <name type="scientific">Aciditerrimonas ferrireducens</name>
    <dbReference type="NCBI Taxonomy" id="667306"/>
    <lineage>
        <taxon>Bacteria</taxon>
        <taxon>Bacillati</taxon>
        <taxon>Actinomycetota</taxon>
        <taxon>Acidimicrobiia</taxon>
        <taxon>Acidimicrobiales</taxon>
        <taxon>Acidimicrobiaceae</taxon>
        <taxon>Aciditerrimonas</taxon>
    </lineage>
</organism>
<proteinExistence type="predicted"/>
<evidence type="ECO:0000313" key="4">
    <source>
        <dbReference type="Proteomes" id="UP001589788"/>
    </source>
</evidence>
<sequence>MIEAIPPRLRAPALMLLGGAAIAGVVAATNGSEMLFFLGPVVIVIALGYYLLAGRDDDLGAMLRVQADERQHIRRLRIQAFVGRVTAVAAVGVLDPRGRAEATGPEGRASSWPRRRPRCPRRDASLRMRQSVFALCCGHGKNGRDAADG</sequence>
<feature type="transmembrane region" description="Helical" evidence="2">
    <location>
        <begin position="12"/>
        <end position="28"/>
    </location>
</feature>
<keyword evidence="4" id="KW-1185">Reference proteome</keyword>
<feature type="region of interest" description="Disordered" evidence="1">
    <location>
        <begin position="99"/>
        <end position="121"/>
    </location>
</feature>
<accession>A0ABV6C1P4</accession>
<dbReference type="Proteomes" id="UP001589788">
    <property type="component" value="Unassembled WGS sequence"/>
</dbReference>
<comment type="caution">
    <text evidence="3">The sequence shown here is derived from an EMBL/GenBank/DDBJ whole genome shotgun (WGS) entry which is preliminary data.</text>
</comment>
<feature type="transmembrane region" description="Helical" evidence="2">
    <location>
        <begin position="34"/>
        <end position="52"/>
    </location>
</feature>
<keyword evidence="2" id="KW-0472">Membrane</keyword>
<reference evidence="3 4" key="1">
    <citation type="submission" date="2024-09" db="EMBL/GenBank/DDBJ databases">
        <authorList>
            <person name="Sun Q."/>
            <person name="Mori K."/>
        </authorList>
    </citation>
    <scope>NUCLEOTIDE SEQUENCE [LARGE SCALE GENOMIC DNA]</scope>
    <source>
        <strain evidence="3 4">JCM 15389</strain>
    </source>
</reference>
<keyword evidence="2" id="KW-1133">Transmembrane helix</keyword>
<evidence type="ECO:0000313" key="3">
    <source>
        <dbReference type="EMBL" id="MFC0081616.1"/>
    </source>
</evidence>
<dbReference type="EMBL" id="JBHLYQ010000039">
    <property type="protein sequence ID" value="MFC0081616.1"/>
    <property type="molecule type" value="Genomic_DNA"/>
</dbReference>